<dbReference type="InterPro" id="IPR012340">
    <property type="entry name" value="NA-bd_OB-fold"/>
</dbReference>
<dbReference type="OrthoDB" id="9793584at2"/>
<dbReference type="AlphaFoldDB" id="A0A1E2RXH6"/>
<dbReference type="PANTHER" id="PTHR34128">
    <property type="entry name" value="CYTOCHROME C-TYPE BIOGENESIS PROTEIN CCME HOMOLOG, MITOCHONDRIAL"/>
    <property type="match status" value="1"/>
</dbReference>
<keyword evidence="3 12" id="KW-0349">Heme</keyword>
<evidence type="ECO:0000256" key="2">
    <source>
        <dbReference type="ARBA" id="ARBA00022475"/>
    </source>
</evidence>
<gene>
    <name evidence="12" type="primary">ccmE</name>
    <name evidence="12" type="synonym">cycJ</name>
    <name evidence="14" type="ORF">A7A08_02122</name>
</gene>
<feature type="binding site" description="axial binding residue" evidence="12 13">
    <location>
        <position position="126"/>
    </location>
    <ligand>
        <name>heme</name>
        <dbReference type="ChEBI" id="CHEBI:30413"/>
    </ligand>
    <ligandPart>
        <name>Fe</name>
        <dbReference type="ChEBI" id="CHEBI:18248"/>
    </ligandPart>
</feature>
<evidence type="ECO:0000256" key="5">
    <source>
        <dbReference type="ARBA" id="ARBA00022723"/>
    </source>
</evidence>
<evidence type="ECO:0000256" key="4">
    <source>
        <dbReference type="ARBA" id="ARBA00022692"/>
    </source>
</evidence>
<dbReference type="PATRIC" id="fig|1177755.3.peg.2131"/>
<dbReference type="EMBL" id="MASI01000005">
    <property type="protein sequence ID" value="ODA66825.1"/>
    <property type="molecule type" value="Genomic_DNA"/>
</dbReference>
<evidence type="ECO:0000313" key="15">
    <source>
        <dbReference type="Proteomes" id="UP000095087"/>
    </source>
</evidence>
<keyword evidence="6 12" id="KW-0201">Cytochrome c-type biogenesis</keyword>
<keyword evidence="8 12" id="KW-1133">Transmembrane helix</keyword>
<accession>A0A1E2RXH6</accession>
<reference evidence="14 15" key="1">
    <citation type="submission" date="2016-07" db="EMBL/GenBank/DDBJ databases">
        <title>Draft genome sequence of Methyloligella halotolerans C2T (VKM B-2706T=CCUG 61687T=DSM 25045T), a halotolerant polyhydroxybutyrate accumulating methylotroph.</title>
        <authorList>
            <person name="Vasilenko O.V."/>
            <person name="Doronina N.V."/>
            <person name="Poroshina M.N."/>
            <person name="Tarlachkov S.V."/>
            <person name="Trotsenko Y.A."/>
        </authorList>
    </citation>
    <scope>NUCLEOTIDE SEQUENCE [LARGE SCALE GENOMIC DNA]</scope>
    <source>
        <strain evidence="14 15">VKM B-2706</strain>
    </source>
</reference>
<dbReference type="Gene3D" id="2.40.50.140">
    <property type="entry name" value="Nucleic acid-binding proteins"/>
    <property type="match status" value="1"/>
</dbReference>
<dbReference type="HAMAP" id="MF_01959">
    <property type="entry name" value="CcmE"/>
    <property type="match status" value="1"/>
</dbReference>
<comment type="caution">
    <text evidence="14">The sequence shown here is derived from an EMBL/GenBank/DDBJ whole genome shotgun (WGS) entry which is preliminary data.</text>
</comment>
<keyword evidence="7 12" id="KW-0735">Signal-anchor</keyword>
<protein>
    <recommendedName>
        <fullName evidence="12">Cytochrome c-type biogenesis protein CcmE</fullName>
    </recommendedName>
    <alternativeName>
        <fullName evidence="12">Cytochrome c maturation protein E</fullName>
    </alternativeName>
    <alternativeName>
        <fullName evidence="12">Heme chaperone CcmE</fullName>
    </alternativeName>
</protein>
<evidence type="ECO:0000256" key="8">
    <source>
        <dbReference type="ARBA" id="ARBA00022989"/>
    </source>
</evidence>
<evidence type="ECO:0000256" key="6">
    <source>
        <dbReference type="ARBA" id="ARBA00022748"/>
    </source>
</evidence>
<keyword evidence="9 12" id="KW-0408">Iron</keyword>
<dbReference type="Proteomes" id="UP000095087">
    <property type="component" value="Unassembled WGS sequence"/>
</dbReference>
<keyword evidence="5 12" id="KW-0479">Metal-binding</keyword>
<dbReference type="GO" id="GO:0005886">
    <property type="term" value="C:plasma membrane"/>
    <property type="evidence" value="ECO:0007669"/>
    <property type="project" value="UniProtKB-SubCell"/>
</dbReference>
<dbReference type="NCBIfam" id="NF009729">
    <property type="entry name" value="PRK13254.1-3"/>
    <property type="match status" value="1"/>
</dbReference>
<comment type="similarity">
    <text evidence="12">Belongs to the CcmE/CycJ family.</text>
</comment>
<evidence type="ECO:0000313" key="14">
    <source>
        <dbReference type="EMBL" id="ODA66825.1"/>
    </source>
</evidence>
<evidence type="ECO:0000256" key="11">
    <source>
        <dbReference type="ARBA" id="ARBA00056663"/>
    </source>
</evidence>
<dbReference type="InterPro" id="IPR004329">
    <property type="entry name" value="CcmE"/>
</dbReference>
<keyword evidence="4 12" id="KW-0812">Transmembrane</keyword>
<dbReference type="GO" id="GO:0017003">
    <property type="term" value="P:protein-heme linkage"/>
    <property type="evidence" value="ECO:0007669"/>
    <property type="project" value="UniProtKB-UniRule"/>
</dbReference>
<dbReference type="FunFam" id="2.40.50.140:FF:000104">
    <property type="entry name" value="Cytochrome c-type biogenesis protein CcmE"/>
    <property type="match status" value="1"/>
</dbReference>
<keyword evidence="2 12" id="KW-1003">Cell membrane</keyword>
<name>A0A1E2RXH6_9HYPH</name>
<keyword evidence="10 12" id="KW-0472">Membrane</keyword>
<evidence type="ECO:0000256" key="7">
    <source>
        <dbReference type="ARBA" id="ARBA00022968"/>
    </source>
</evidence>
<comment type="function">
    <text evidence="11 12">Heme chaperone required for the biogenesis of c-type cytochromes. Transiently binds heme delivered by CcmC and transfers the heme to apo-cytochromes in a process facilitated by CcmF and CcmH.</text>
</comment>
<feature type="topological domain" description="Extracellular" evidence="12">
    <location>
        <begin position="29"/>
        <end position="157"/>
    </location>
</feature>
<organism evidence="14 15">
    <name type="scientific">Methyloligella halotolerans</name>
    <dbReference type="NCBI Taxonomy" id="1177755"/>
    <lineage>
        <taxon>Bacteria</taxon>
        <taxon>Pseudomonadati</taxon>
        <taxon>Pseudomonadota</taxon>
        <taxon>Alphaproteobacteria</taxon>
        <taxon>Hyphomicrobiales</taxon>
        <taxon>Hyphomicrobiaceae</taxon>
        <taxon>Methyloligella</taxon>
    </lineage>
</organism>
<comment type="subcellular location">
    <subcellularLocation>
        <location evidence="1">Cell inner membrane</location>
    </subcellularLocation>
    <subcellularLocation>
        <location evidence="12">Cell membrane</location>
        <topology evidence="12">Single-pass type II membrane protein</topology>
    </subcellularLocation>
</comment>
<dbReference type="GO" id="GO:0017004">
    <property type="term" value="P:cytochrome complex assembly"/>
    <property type="evidence" value="ECO:0007669"/>
    <property type="project" value="UniProtKB-KW"/>
</dbReference>
<dbReference type="NCBIfam" id="NF009727">
    <property type="entry name" value="PRK13254.1-1"/>
    <property type="match status" value="1"/>
</dbReference>
<evidence type="ECO:0000256" key="12">
    <source>
        <dbReference type="HAMAP-Rule" id="MF_01959"/>
    </source>
</evidence>
<dbReference type="RefSeq" id="WP_069095371.1">
    <property type="nucleotide sequence ID" value="NZ_MASI01000005.1"/>
</dbReference>
<dbReference type="PANTHER" id="PTHR34128:SF2">
    <property type="entry name" value="CYTOCHROME C-TYPE BIOGENESIS PROTEIN CCME HOMOLOG, MITOCHONDRIAL"/>
    <property type="match status" value="1"/>
</dbReference>
<proteinExistence type="inferred from homology"/>
<evidence type="ECO:0000256" key="10">
    <source>
        <dbReference type="ARBA" id="ARBA00023136"/>
    </source>
</evidence>
<dbReference type="Pfam" id="PF03100">
    <property type="entry name" value="CcmE"/>
    <property type="match status" value="1"/>
</dbReference>
<dbReference type="GO" id="GO:0046872">
    <property type="term" value="F:metal ion binding"/>
    <property type="evidence" value="ECO:0007669"/>
    <property type="project" value="UniProtKB-KW"/>
</dbReference>
<feature type="binding site" description="covalent" evidence="12 13">
    <location>
        <position position="122"/>
    </location>
    <ligand>
        <name>heme</name>
        <dbReference type="ChEBI" id="CHEBI:30413"/>
    </ligand>
</feature>
<dbReference type="NCBIfam" id="NF009731">
    <property type="entry name" value="PRK13254.1-5"/>
    <property type="match status" value="1"/>
</dbReference>
<dbReference type="STRING" id="1177755.A7A08_02122"/>
<feature type="topological domain" description="Cytoplasmic" evidence="12">
    <location>
        <begin position="1"/>
        <end position="7"/>
    </location>
</feature>
<evidence type="ECO:0000256" key="9">
    <source>
        <dbReference type="ARBA" id="ARBA00023004"/>
    </source>
</evidence>
<keyword evidence="15" id="KW-1185">Reference proteome</keyword>
<dbReference type="GO" id="GO:0020037">
    <property type="term" value="F:heme binding"/>
    <property type="evidence" value="ECO:0007669"/>
    <property type="project" value="InterPro"/>
</dbReference>
<evidence type="ECO:0000256" key="1">
    <source>
        <dbReference type="ARBA" id="ARBA00004533"/>
    </source>
</evidence>
<dbReference type="SUPFAM" id="SSF82093">
    <property type="entry name" value="Heme chaperone CcmE"/>
    <property type="match status" value="1"/>
</dbReference>
<evidence type="ECO:0000256" key="13">
    <source>
        <dbReference type="PIRSR" id="PIRSR604329-50"/>
    </source>
</evidence>
<sequence>MTRKQRRSVLIGGCMAVLAVAVGLVLFALSDSIVFFYSPSEVMAKELAPGQRFRLGGLVEDGSVERNRGTTVKFVITDKAKDLPVTYTGVLPDLFREGQGVVAEGMLGPDGVFQADKVLAKHDENYMPPEVAAKLKEQGLWEGPEQVSRETEPSKVN</sequence>
<evidence type="ECO:0000256" key="3">
    <source>
        <dbReference type="ARBA" id="ARBA00022617"/>
    </source>
</evidence>
<dbReference type="InterPro" id="IPR036127">
    <property type="entry name" value="CcmE-like_sf"/>
</dbReference>